<dbReference type="PANTHER" id="PTHR45458">
    <property type="entry name" value="SHORT-CHAIN DEHYDROGENASE/REDUCTASE SDR"/>
    <property type="match status" value="1"/>
</dbReference>
<dbReference type="KEGG" id="mor:MOC_0520"/>
<dbReference type="PRINTS" id="PR00081">
    <property type="entry name" value="GDHRDH"/>
</dbReference>
<dbReference type="PROSITE" id="PS00061">
    <property type="entry name" value="ADH_SHORT"/>
    <property type="match status" value="1"/>
</dbReference>
<dbReference type="Gene3D" id="3.40.50.720">
    <property type="entry name" value="NAD(P)-binding Rossmann-like Domain"/>
    <property type="match status" value="1"/>
</dbReference>
<keyword evidence="2" id="KW-1185">Reference proteome</keyword>
<dbReference type="PANTHER" id="PTHR45458:SF1">
    <property type="entry name" value="SHORT CHAIN DEHYDROGENASE"/>
    <property type="match status" value="1"/>
</dbReference>
<dbReference type="RefSeq" id="WP_043755456.1">
    <property type="nucleotide sequence ID" value="NZ_CP003811.1"/>
</dbReference>
<evidence type="ECO:0000313" key="2">
    <source>
        <dbReference type="Proteomes" id="UP000029492"/>
    </source>
</evidence>
<evidence type="ECO:0000313" key="1">
    <source>
        <dbReference type="EMBL" id="AIQ88275.1"/>
    </source>
</evidence>
<dbReference type="HOGENOM" id="CLU_010194_9_1_5"/>
<sequence length="229" mass="24676">MTGQSTALVVGASRGLGFALAEEWLGRGWRVIATARGRSDQLETLANRFPDSLEIQPVDINDGSSVRALRERLSGRRVDVLFINAGIAREIEASPVSAHETDFLDMMLTNAFSPVRAVELLRDLVPAGGTIGIMSSELGSIAHATGFWQLYASSKAALNMLMKGYAAKHFDDGHALLLVAPGWVRTEMGGGDAALSVAESIPRVVDMIEANRGLAGLRYVDRFNNPLPW</sequence>
<dbReference type="GO" id="GO:0016616">
    <property type="term" value="F:oxidoreductase activity, acting on the CH-OH group of donors, NAD or NADP as acceptor"/>
    <property type="evidence" value="ECO:0007669"/>
    <property type="project" value="TreeGrafter"/>
</dbReference>
<dbReference type="Pfam" id="PF00106">
    <property type="entry name" value="adh_short"/>
    <property type="match status" value="1"/>
</dbReference>
<dbReference type="AlphaFoldDB" id="A0A089NP25"/>
<dbReference type="SUPFAM" id="SSF51735">
    <property type="entry name" value="NAD(P)-binding Rossmann-fold domains"/>
    <property type="match status" value="1"/>
</dbReference>
<dbReference type="Proteomes" id="UP000029492">
    <property type="component" value="Chromosome"/>
</dbReference>
<organism evidence="1 2">
    <name type="scientific">Methylobacterium oryzae CBMB20</name>
    <dbReference type="NCBI Taxonomy" id="693986"/>
    <lineage>
        <taxon>Bacteria</taxon>
        <taxon>Pseudomonadati</taxon>
        <taxon>Pseudomonadota</taxon>
        <taxon>Alphaproteobacteria</taxon>
        <taxon>Hyphomicrobiales</taxon>
        <taxon>Methylobacteriaceae</taxon>
        <taxon>Methylobacterium</taxon>
    </lineage>
</organism>
<dbReference type="InterPro" id="IPR020904">
    <property type="entry name" value="Sc_DH/Rdtase_CS"/>
</dbReference>
<dbReference type="InterPro" id="IPR036291">
    <property type="entry name" value="NAD(P)-bd_dom_sf"/>
</dbReference>
<dbReference type="EMBL" id="CP003811">
    <property type="protein sequence ID" value="AIQ88275.1"/>
    <property type="molecule type" value="Genomic_DNA"/>
</dbReference>
<dbReference type="InterPro" id="IPR052184">
    <property type="entry name" value="SDR_enzymes"/>
</dbReference>
<dbReference type="InterPro" id="IPR002347">
    <property type="entry name" value="SDR_fam"/>
</dbReference>
<proteinExistence type="predicted"/>
<protein>
    <submittedName>
        <fullName evidence="1">Short-chain dehydrogenase/reductase SDR</fullName>
    </submittedName>
</protein>
<reference evidence="1 2" key="1">
    <citation type="journal article" date="2014" name="PLoS ONE">
        <title>Genome Information of Methylobacterium oryzae, a Plant-Probiotic Methylotroph in the Phyllosphere.</title>
        <authorList>
            <person name="Kwak M.J."/>
            <person name="Jeong H."/>
            <person name="Madhaiyan M."/>
            <person name="Lee Y."/>
            <person name="Sa T.M."/>
            <person name="Oh T.K."/>
            <person name="Kim J.F."/>
        </authorList>
    </citation>
    <scope>NUCLEOTIDE SEQUENCE [LARGE SCALE GENOMIC DNA]</scope>
    <source>
        <strain evidence="1 2">CBMB20</strain>
    </source>
</reference>
<gene>
    <name evidence="1" type="ORF">MOC_0520</name>
</gene>
<dbReference type="eggNOG" id="COG1028">
    <property type="taxonomic scope" value="Bacteria"/>
</dbReference>
<dbReference type="STRING" id="693986.MOC_0520"/>
<accession>A0A089NP25</accession>
<name>A0A089NP25_9HYPH</name>